<evidence type="ECO:0000313" key="2">
    <source>
        <dbReference type="Proteomes" id="UP000180166"/>
    </source>
</evidence>
<sequence length="29" mass="2769">MAILGVIVDLIGKAAALASAGSAYASTPH</sequence>
<proteinExistence type="predicted"/>
<evidence type="ECO:0000313" key="1">
    <source>
        <dbReference type="EMBL" id="APA96409.1"/>
    </source>
</evidence>
<protein>
    <submittedName>
        <fullName evidence="1">Uncharacterized protein</fullName>
    </submittedName>
</protein>
<dbReference type="Proteomes" id="UP000180166">
    <property type="component" value="Chromosome"/>
</dbReference>
<gene>
    <name evidence="1" type="ORF">NS506_02343</name>
</gene>
<reference evidence="1 2" key="1">
    <citation type="submission" date="2016-10" db="EMBL/GenBank/DDBJ databases">
        <title>Genome sequence of Nocardia seriolae strain EM150506, isolated from Anguila japonica.</title>
        <authorList>
            <person name="Han H.-J."/>
        </authorList>
    </citation>
    <scope>NUCLEOTIDE SEQUENCE [LARGE SCALE GENOMIC DNA]</scope>
    <source>
        <strain evidence="1 2">EM150506</strain>
    </source>
</reference>
<organism evidence="1 2">
    <name type="scientific">Nocardia seriolae</name>
    <dbReference type="NCBI Taxonomy" id="37332"/>
    <lineage>
        <taxon>Bacteria</taxon>
        <taxon>Bacillati</taxon>
        <taxon>Actinomycetota</taxon>
        <taxon>Actinomycetes</taxon>
        <taxon>Mycobacteriales</taxon>
        <taxon>Nocardiaceae</taxon>
        <taxon>Nocardia</taxon>
    </lineage>
</organism>
<accession>A0ABC8AQS9</accession>
<name>A0ABC8AQS9_9NOCA</name>
<dbReference type="AlphaFoldDB" id="A0ABC8AQS9"/>
<dbReference type="KEGG" id="nsr:NS506_02343"/>
<dbReference type="EMBL" id="CP017839">
    <property type="protein sequence ID" value="APA96409.1"/>
    <property type="molecule type" value="Genomic_DNA"/>
</dbReference>